<feature type="transmembrane region" description="Helical" evidence="8">
    <location>
        <begin position="518"/>
        <end position="539"/>
    </location>
</feature>
<dbReference type="InterPro" id="IPR017441">
    <property type="entry name" value="Protein_kinase_ATP_BS"/>
</dbReference>
<keyword evidence="2" id="KW-0723">Serine/threonine-protein kinase</keyword>
<evidence type="ECO:0000256" key="4">
    <source>
        <dbReference type="ARBA" id="ARBA00022741"/>
    </source>
</evidence>
<dbReference type="PROSITE" id="PS50011">
    <property type="entry name" value="PROTEIN_KINASE_DOM"/>
    <property type="match status" value="1"/>
</dbReference>
<evidence type="ECO:0000256" key="7">
    <source>
        <dbReference type="PROSITE-ProRule" id="PRU10141"/>
    </source>
</evidence>
<organism evidence="10 11">
    <name type="scientific">Nocardia caishijiensis</name>
    <dbReference type="NCBI Taxonomy" id="184756"/>
    <lineage>
        <taxon>Bacteria</taxon>
        <taxon>Bacillati</taxon>
        <taxon>Actinomycetota</taxon>
        <taxon>Actinomycetes</taxon>
        <taxon>Mycobacteriales</taxon>
        <taxon>Nocardiaceae</taxon>
        <taxon>Nocardia</taxon>
    </lineage>
</organism>
<reference evidence="10 11" key="1">
    <citation type="submission" date="2019-07" db="EMBL/GenBank/DDBJ databases">
        <title>Genomic Encyclopedia of Type Strains, Phase IV (KMG-IV): sequencing the most valuable type-strain genomes for metagenomic binning, comparative biology and taxonomic classification.</title>
        <authorList>
            <person name="Goeker M."/>
        </authorList>
    </citation>
    <scope>NUCLEOTIDE SEQUENCE [LARGE SCALE GENOMIC DNA]</scope>
    <source>
        <strain evidence="10 11">DSM 44831</strain>
    </source>
</reference>
<dbReference type="CDD" id="cd14014">
    <property type="entry name" value="STKc_PknB_like"/>
    <property type="match status" value="1"/>
</dbReference>
<dbReference type="RefSeq" id="WP_067985483.1">
    <property type="nucleotide sequence ID" value="NZ_VMSD01000005.1"/>
</dbReference>
<dbReference type="SMART" id="SM00220">
    <property type="entry name" value="S_TKc"/>
    <property type="match status" value="1"/>
</dbReference>
<dbReference type="PROSITE" id="PS00107">
    <property type="entry name" value="PROTEIN_KINASE_ATP"/>
    <property type="match status" value="1"/>
</dbReference>
<evidence type="ECO:0000256" key="6">
    <source>
        <dbReference type="ARBA" id="ARBA00022840"/>
    </source>
</evidence>
<keyword evidence="5 10" id="KW-0418">Kinase</keyword>
<dbReference type="EC" id="2.7.11.1" evidence="1"/>
<feature type="binding site" evidence="7">
    <location>
        <position position="38"/>
    </location>
    <ligand>
        <name>ATP</name>
        <dbReference type="ChEBI" id="CHEBI:30616"/>
    </ligand>
</feature>
<dbReference type="Proteomes" id="UP000798951">
    <property type="component" value="Unassembled WGS sequence"/>
</dbReference>
<feature type="transmembrane region" description="Helical" evidence="8">
    <location>
        <begin position="485"/>
        <end position="506"/>
    </location>
</feature>
<dbReference type="EMBL" id="VMSD01000005">
    <property type="protein sequence ID" value="KAF0846579.1"/>
    <property type="molecule type" value="Genomic_DNA"/>
</dbReference>
<keyword evidence="4 7" id="KW-0547">Nucleotide-binding</keyword>
<feature type="transmembrane region" description="Helical" evidence="8">
    <location>
        <begin position="6"/>
        <end position="26"/>
    </location>
</feature>
<sequence>MAGETFAGFTLTGLLGQGGMGSVYLAQHPRLERRIALKLLDTELASDHELRRRFEQEANAIARLDHPGIVGIHDRGVHDGHLWIAMQYVEGVDASRVDPRTMTVQRAVRIVADTASALDYAHSQGVLHRDVKPANILLSAAHTGRDERAILTDFGIARLIDSNTQLTATGLVTATMAYASPEQLSAERVDHRSDQYSLACTLFAILTGRPPYDSTNAGQVVAGHLSKPFPALSHLRADVPVALDHVLARAGAKNPADRFASCSEFAAAASAALTGRTPVAARLAPTAVAHPNVPNQLGAAHNSPGRLRPAALAAAALSAVAGLFAIAAGLRLWVLYSGMKMQVRKLDGYAEGDFPLTYFGVGTLVAATVALLLFGGAGFLLADRLAGRVSVVLGTLSYAVAVVLGLTADPVAYNKFDLTLETAICVVGLLFAIAAAICALHPSAVTRTGPRLPRLAIAAGISSLLCAVIAGFCTWRLSMGYPYEVAWTVVSGIACLTLLVGGYLLFGRVSVARAAITVGAVCMSVLSAVLLSTVVLSLFDLYRYVPLHRYAPWAFGSGESIIVGVTASLFSMLALTGVRSKSTVAALNNVRSSGQ</sequence>
<evidence type="ECO:0000256" key="5">
    <source>
        <dbReference type="ARBA" id="ARBA00022777"/>
    </source>
</evidence>
<keyword evidence="11" id="KW-1185">Reference proteome</keyword>
<feature type="transmembrane region" description="Helical" evidence="8">
    <location>
        <begin position="420"/>
        <end position="440"/>
    </location>
</feature>
<gene>
    <name evidence="10" type="ORF">FNL39_105495</name>
</gene>
<dbReference type="Gene3D" id="1.10.510.10">
    <property type="entry name" value="Transferase(Phosphotransferase) domain 1"/>
    <property type="match status" value="1"/>
</dbReference>
<keyword evidence="8" id="KW-1133">Transmembrane helix</keyword>
<comment type="caution">
    <text evidence="10">The sequence shown here is derived from an EMBL/GenBank/DDBJ whole genome shotgun (WGS) entry which is preliminary data.</text>
</comment>
<feature type="transmembrane region" description="Helical" evidence="8">
    <location>
        <begin position="389"/>
        <end position="408"/>
    </location>
</feature>
<keyword evidence="8" id="KW-0812">Transmembrane</keyword>
<keyword evidence="6 7" id="KW-0067">ATP-binding</keyword>
<dbReference type="SUPFAM" id="SSF56112">
    <property type="entry name" value="Protein kinase-like (PK-like)"/>
    <property type="match status" value="1"/>
</dbReference>
<proteinExistence type="predicted"/>
<protein>
    <recommendedName>
        <fullName evidence="1">non-specific serine/threonine protein kinase</fullName>
        <ecNumber evidence="1">2.7.11.1</ecNumber>
    </recommendedName>
</protein>
<name>A0ABQ6YLA7_9NOCA</name>
<evidence type="ECO:0000256" key="2">
    <source>
        <dbReference type="ARBA" id="ARBA00022527"/>
    </source>
</evidence>
<keyword evidence="3" id="KW-0808">Transferase</keyword>
<feature type="transmembrane region" description="Helical" evidence="8">
    <location>
        <begin position="452"/>
        <end position="473"/>
    </location>
</feature>
<evidence type="ECO:0000259" key="9">
    <source>
        <dbReference type="PROSITE" id="PS50011"/>
    </source>
</evidence>
<evidence type="ECO:0000256" key="3">
    <source>
        <dbReference type="ARBA" id="ARBA00022679"/>
    </source>
</evidence>
<dbReference type="Pfam" id="PF00069">
    <property type="entry name" value="Pkinase"/>
    <property type="match status" value="1"/>
</dbReference>
<dbReference type="InterPro" id="IPR011009">
    <property type="entry name" value="Kinase-like_dom_sf"/>
</dbReference>
<feature type="domain" description="Protein kinase" evidence="9">
    <location>
        <begin position="9"/>
        <end position="273"/>
    </location>
</feature>
<dbReference type="PROSITE" id="PS00108">
    <property type="entry name" value="PROTEIN_KINASE_ST"/>
    <property type="match status" value="1"/>
</dbReference>
<feature type="transmembrane region" description="Helical" evidence="8">
    <location>
        <begin position="551"/>
        <end position="575"/>
    </location>
</feature>
<dbReference type="InterPro" id="IPR000719">
    <property type="entry name" value="Prot_kinase_dom"/>
</dbReference>
<dbReference type="InterPro" id="IPR008271">
    <property type="entry name" value="Ser/Thr_kinase_AS"/>
</dbReference>
<evidence type="ECO:0000313" key="10">
    <source>
        <dbReference type="EMBL" id="KAF0846579.1"/>
    </source>
</evidence>
<feature type="transmembrane region" description="Helical" evidence="8">
    <location>
        <begin position="356"/>
        <end position="382"/>
    </location>
</feature>
<keyword evidence="8" id="KW-0472">Membrane</keyword>
<feature type="transmembrane region" description="Helical" evidence="8">
    <location>
        <begin position="311"/>
        <end position="336"/>
    </location>
</feature>
<dbReference type="PANTHER" id="PTHR43289:SF6">
    <property type="entry name" value="SERINE_THREONINE-PROTEIN KINASE NEKL-3"/>
    <property type="match status" value="1"/>
</dbReference>
<evidence type="ECO:0000313" key="11">
    <source>
        <dbReference type="Proteomes" id="UP000798951"/>
    </source>
</evidence>
<evidence type="ECO:0000256" key="8">
    <source>
        <dbReference type="SAM" id="Phobius"/>
    </source>
</evidence>
<dbReference type="PANTHER" id="PTHR43289">
    <property type="entry name" value="MITOGEN-ACTIVATED PROTEIN KINASE KINASE KINASE 20-RELATED"/>
    <property type="match status" value="1"/>
</dbReference>
<dbReference type="Gene3D" id="3.30.200.20">
    <property type="entry name" value="Phosphorylase Kinase, domain 1"/>
    <property type="match status" value="1"/>
</dbReference>
<evidence type="ECO:0000256" key="1">
    <source>
        <dbReference type="ARBA" id="ARBA00012513"/>
    </source>
</evidence>
<dbReference type="GO" id="GO:0016301">
    <property type="term" value="F:kinase activity"/>
    <property type="evidence" value="ECO:0007669"/>
    <property type="project" value="UniProtKB-KW"/>
</dbReference>
<accession>A0ABQ6YLA7</accession>